<keyword evidence="5" id="KW-1185">Reference proteome</keyword>
<feature type="chain" id="PRO_5012756569" description="Yeast cell wall synthesis Kre9/Knh1-like N-terminal domain-containing protein" evidence="2">
    <location>
        <begin position="16"/>
        <end position="203"/>
    </location>
</feature>
<dbReference type="PANTHER" id="PTHR35185">
    <property type="entry name" value="SERINE/THREONINE-RICH PROTEIN ADG2-RELATED"/>
    <property type="match status" value="1"/>
</dbReference>
<dbReference type="Pfam" id="PF10342">
    <property type="entry name" value="Kre9_KNH"/>
    <property type="match status" value="1"/>
</dbReference>
<dbReference type="AlphaFoldDB" id="A0A1Y2F0M8"/>
<sequence>MHFFTLATLIAAASALQITNPAQVQNNPVQYNNGSITVTWNTVSTDPNTFNVALSANGGQSSTQVATNVAASAGQLVISLAGVAPGRNYQVNFVALPTPQNTQGILAQSGQFEIAQGAGSASAATTTAATAATMTTRATTTTAAGTGAGTGAVVGTNGTVAGTNGTAGTGSGSNGGRVPSGSGAGKVSVTFAGVAALALAMLA</sequence>
<evidence type="ECO:0000313" key="5">
    <source>
        <dbReference type="Proteomes" id="UP000193685"/>
    </source>
</evidence>
<evidence type="ECO:0000256" key="2">
    <source>
        <dbReference type="SAM" id="SignalP"/>
    </source>
</evidence>
<evidence type="ECO:0000313" key="4">
    <source>
        <dbReference type="EMBL" id="ORY77393.1"/>
    </source>
</evidence>
<feature type="signal peptide" evidence="2">
    <location>
        <begin position="1"/>
        <end position="15"/>
    </location>
</feature>
<protein>
    <recommendedName>
        <fullName evidence="3">Yeast cell wall synthesis Kre9/Knh1-like N-terminal domain-containing protein</fullName>
    </recommendedName>
</protein>
<dbReference type="OMA" id="SFDIYLV"/>
<dbReference type="STRING" id="56484.A0A1Y2F0M8"/>
<evidence type="ECO:0000259" key="3">
    <source>
        <dbReference type="Pfam" id="PF10342"/>
    </source>
</evidence>
<name>A0A1Y2F0M8_PROLT</name>
<dbReference type="GeneID" id="63782726"/>
<organism evidence="4 5">
    <name type="scientific">Protomyces lactucae-debilis</name>
    <dbReference type="NCBI Taxonomy" id="2754530"/>
    <lineage>
        <taxon>Eukaryota</taxon>
        <taxon>Fungi</taxon>
        <taxon>Dikarya</taxon>
        <taxon>Ascomycota</taxon>
        <taxon>Taphrinomycotina</taxon>
        <taxon>Taphrinomycetes</taxon>
        <taxon>Taphrinales</taxon>
        <taxon>Protomycetaceae</taxon>
        <taxon>Protomyces</taxon>
    </lineage>
</organism>
<comment type="caution">
    <text evidence="4">The sequence shown here is derived from an EMBL/GenBank/DDBJ whole genome shotgun (WGS) entry which is preliminary data.</text>
</comment>
<keyword evidence="1 2" id="KW-0732">Signal</keyword>
<accession>A0A1Y2F0M8</accession>
<proteinExistence type="predicted"/>
<gene>
    <name evidence="4" type="ORF">BCR37DRAFT_154032</name>
</gene>
<dbReference type="InterPro" id="IPR052479">
    <property type="entry name" value="GPI-anchor_Adhesion_Reg"/>
</dbReference>
<dbReference type="RefSeq" id="XP_040723014.1">
    <property type="nucleotide sequence ID" value="XM_040866127.1"/>
</dbReference>
<dbReference type="Proteomes" id="UP000193685">
    <property type="component" value="Unassembled WGS sequence"/>
</dbReference>
<dbReference type="OrthoDB" id="5316007at2759"/>
<dbReference type="InterPro" id="IPR018466">
    <property type="entry name" value="Kre9/Knh1-like_N"/>
</dbReference>
<evidence type="ECO:0000256" key="1">
    <source>
        <dbReference type="ARBA" id="ARBA00022729"/>
    </source>
</evidence>
<reference evidence="4 5" key="1">
    <citation type="submission" date="2016-07" db="EMBL/GenBank/DDBJ databases">
        <title>Pervasive Adenine N6-methylation of Active Genes in Fungi.</title>
        <authorList>
            <consortium name="DOE Joint Genome Institute"/>
            <person name="Mondo S.J."/>
            <person name="Dannebaum R.O."/>
            <person name="Kuo R.C."/>
            <person name="Labutti K."/>
            <person name="Haridas S."/>
            <person name="Kuo A."/>
            <person name="Salamov A."/>
            <person name="Ahrendt S.R."/>
            <person name="Lipzen A."/>
            <person name="Sullivan W."/>
            <person name="Andreopoulos W.B."/>
            <person name="Clum A."/>
            <person name="Lindquist E."/>
            <person name="Daum C."/>
            <person name="Ramamoorthy G.K."/>
            <person name="Gryganskyi A."/>
            <person name="Culley D."/>
            <person name="Magnuson J.K."/>
            <person name="James T.Y."/>
            <person name="O'Malley M.A."/>
            <person name="Stajich J.E."/>
            <person name="Spatafora J.W."/>
            <person name="Visel A."/>
            <person name="Grigoriev I.V."/>
        </authorList>
    </citation>
    <scope>NUCLEOTIDE SEQUENCE [LARGE SCALE GENOMIC DNA]</scope>
    <source>
        <strain evidence="4 5">12-1054</strain>
    </source>
</reference>
<dbReference type="EMBL" id="MCFI01000020">
    <property type="protein sequence ID" value="ORY77393.1"/>
    <property type="molecule type" value="Genomic_DNA"/>
</dbReference>
<dbReference type="PANTHER" id="PTHR35185:SF1">
    <property type="entry name" value="UPF0619 GPI-ANCHORED MEMBRANE PROTEIN C1322.10"/>
    <property type="match status" value="1"/>
</dbReference>
<feature type="domain" description="Yeast cell wall synthesis Kre9/Knh1-like N-terminal" evidence="3">
    <location>
        <begin position="34"/>
        <end position="114"/>
    </location>
</feature>